<dbReference type="eggNOG" id="COG0517">
    <property type="taxonomic scope" value="Bacteria"/>
</dbReference>
<dbReference type="PROSITE" id="PS50887">
    <property type="entry name" value="GGDEF"/>
    <property type="match status" value="1"/>
</dbReference>
<dbReference type="InterPro" id="IPR043128">
    <property type="entry name" value="Rev_trsase/Diguanyl_cyclase"/>
</dbReference>
<evidence type="ECO:0000259" key="1">
    <source>
        <dbReference type="PROSITE" id="PS50883"/>
    </source>
</evidence>
<dbReference type="PANTHER" id="PTHR33121:SF76">
    <property type="entry name" value="SIGNALING PROTEIN"/>
    <property type="match status" value="1"/>
</dbReference>
<dbReference type="InterPro" id="IPR000644">
    <property type="entry name" value="CBS_dom"/>
</dbReference>
<organism evidence="3 4">
    <name type="scientific">Shewanella amazonensis (strain ATCC BAA-1098 / SB2B)</name>
    <dbReference type="NCBI Taxonomy" id="326297"/>
    <lineage>
        <taxon>Bacteria</taxon>
        <taxon>Pseudomonadati</taxon>
        <taxon>Pseudomonadota</taxon>
        <taxon>Gammaproteobacteria</taxon>
        <taxon>Alteromonadales</taxon>
        <taxon>Shewanellaceae</taxon>
        <taxon>Shewanella</taxon>
    </lineage>
</organism>
<dbReference type="Gene3D" id="3.20.20.450">
    <property type="entry name" value="EAL domain"/>
    <property type="match status" value="1"/>
</dbReference>
<dbReference type="KEGG" id="saz:Sama_3153"/>
<dbReference type="SUPFAM" id="SSF141868">
    <property type="entry name" value="EAL domain-like"/>
    <property type="match status" value="1"/>
</dbReference>
<accession>A1SAE9</accession>
<dbReference type="SUPFAM" id="SSF55073">
    <property type="entry name" value="Nucleotide cyclase"/>
    <property type="match status" value="1"/>
</dbReference>
<dbReference type="InterPro" id="IPR046342">
    <property type="entry name" value="CBS_dom_sf"/>
</dbReference>
<dbReference type="Proteomes" id="UP000009175">
    <property type="component" value="Chromosome"/>
</dbReference>
<evidence type="ECO:0000259" key="2">
    <source>
        <dbReference type="PROSITE" id="PS50887"/>
    </source>
</evidence>
<dbReference type="Pfam" id="PF00990">
    <property type="entry name" value="GGDEF"/>
    <property type="match status" value="1"/>
</dbReference>
<dbReference type="CDD" id="cd01948">
    <property type="entry name" value="EAL"/>
    <property type="match status" value="1"/>
</dbReference>
<dbReference type="STRING" id="326297.Sama_3153"/>
<dbReference type="InterPro" id="IPR029787">
    <property type="entry name" value="Nucleotide_cyclase"/>
</dbReference>
<name>A1SAE9_SHEAM</name>
<dbReference type="eggNOG" id="COG2199">
    <property type="taxonomic scope" value="Bacteria"/>
</dbReference>
<feature type="domain" description="EAL" evidence="1">
    <location>
        <begin position="4"/>
        <end position="254"/>
    </location>
</feature>
<proteinExistence type="predicted"/>
<feature type="domain" description="GGDEF" evidence="2">
    <location>
        <begin position="428"/>
        <end position="584"/>
    </location>
</feature>
<dbReference type="EMBL" id="CP000507">
    <property type="protein sequence ID" value="ABM01356.1"/>
    <property type="molecule type" value="Genomic_DNA"/>
</dbReference>
<dbReference type="PANTHER" id="PTHR33121">
    <property type="entry name" value="CYCLIC DI-GMP PHOSPHODIESTERASE PDEF"/>
    <property type="match status" value="1"/>
</dbReference>
<reference evidence="3 4" key="1">
    <citation type="submission" date="2006-12" db="EMBL/GenBank/DDBJ databases">
        <title>Complete sequence of Shewanella amazonensis SB2B.</title>
        <authorList>
            <consortium name="US DOE Joint Genome Institute"/>
            <person name="Copeland A."/>
            <person name="Lucas S."/>
            <person name="Lapidus A."/>
            <person name="Barry K."/>
            <person name="Detter J.C."/>
            <person name="Glavina del Rio T."/>
            <person name="Hammon N."/>
            <person name="Israni S."/>
            <person name="Dalin E."/>
            <person name="Tice H."/>
            <person name="Pitluck S."/>
            <person name="Munk A.C."/>
            <person name="Brettin T."/>
            <person name="Bruce D."/>
            <person name="Han C."/>
            <person name="Tapia R."/>
            <person name="Gilna P."/>
            <person name="Schmutz J."/>
            <person name="Larimer F."/>
            <person name="Land M."/>
            <person name="Hauser L."/>
            <person name="Kyrpides N."/>
            <person name="Mikhailova N."/>
            <person name="Fredrickson J."/>
            <person name="Richardson P."/>
        </authorList>
    </citation>
    <scope>NUCLEOTIDE SEQUENCE [LARGE SCALE GENOMIC DNA]</scope>
    <source>
        <strain evidence="4">ATCC BAA-1098 / SB2B</strain>
    </source>
</reference>
<dbReference type="Gene3D" id="3.30.70.270">
    <property type="match status" value="1"/>
</dbReference>
<protein>
    <submittedName>
        <fullName evidence="3">Diguanylate cyclase/phosphodiesterase</fullName>
    </submittedName>
</protein>
<dbReference type="InterPro" id="IPR035919">
    <property type="entry name" value="EAL_sf"/>
</dbReference>
<dbReference type="PROSITE" id="PS50883">
    <property type="entry name" value="EAL"/>
    <property type="match status" value="1"/>
</dbReference>
<dbReference type="InterPro" id="IPR000160">
    <property type="entry name" value="GGDEF_dom"/>
</dbReference>
<dbReference type="Gene3D" id="3.10.580.10">
    <property type="entry name" value="CBS-domain"/>
    <property type="match status" value="1"/>
</dbReference>
<dbReference type="GO" id="GO:0071111">
    <property type="term" value="F:cyclic-guanylate-specific phosphodiesterase activity"/>
    <property type="evidence" value="ECO:0007669"/>
    <property type="project" value="InterPro"/>
</dbReference>
<dbReference type="Pfam" id="PF00571">
    <property type="entry name" value="CBS"/>
    <property type="match status" value="1"/>
</dbReference>
<dbReference type="AlphaFoldDB" id="A1SAE9"/>
<dbReference type="HOGENOM" id="CLU_015702_2_1_6"/>
<dbReference type="SMART" id="SM00052">
    <property type="entry name" value="EAL"/>
    <property type="match status" value="1"/>
</dbReference>
<gene>
    <name evidence="3" type="ordered locus">Sama_3153</name>
</gene>
<evidence type="ECO:0000313" key="3">
    <source>
        <dbReference type="EMBL" id="ABM01356.1"/>
    </source>
</evidence>
<dbReference type="InterPro" id="IPR001633">
    <property type="entry name" value="EAL_dom"/>
</dbReference>
<dbReference type="eggNOG" id="COG2200">
    <property type="taxonomic scope" value="Bacteria"/>
</dbReference>
<dbReference type="NCBIfam" id="TIGR00254">
    <property type="entry name" value="GGDEF"/>
    <property type="match status" value="1"/>
</dbReference>
<dbReference type="InterPro" id="IPR050706">
    <property type="entry name" value="Cyclic-di-GMP_PDE-like"/>
</dbReference>
<dbReference type="SMART" id="SM00267">
    <property type="entry name" value="GGDEF"/>
    <property type="match status" value="1"/>
</dbReference>
<dbReference type="Pfam" id="PF00563">
    <property type="entry name" value="EAL"/>
    <property type="match status" value="1"/>
</dbReference>
<evidence type="ECO:0000313" key="4">
    <source>
        <dbReference type="Proteomes" id="UP000009175"/>
    </source>
</evidence>
<keyword evidence="4" id="KW-1185">Reference proteome</keyword>
<sequence length="584" mass="64705">MMAAIDLKAELTKLIEKQSIESLFQPIFNISAGKIHGFEALSRGPVHSPLYSPVPLFKTAEHEGRLSELETLCRQIAAGRFAERKLPGKLFINISPKALLDPDHPKGKTLTMLQQLGISPSQVVIELSEQHPADDIDLLKTCLLHYRNQGFLTAIDDLGAGYSGLRLWSELAPDYVKIDRHFIHQIDKHPVKQEFVRSIVELCQSLTCKVIAEGIETAAELQVLRQLGIIYCQGFLLGRPEANPNKQLPPGLSPQPNIGQSTHRYIETAESLACGAVTVPTDTKLKTISDRFSSQPALQAMVVVEGDTPLGLISRTALLELFSTPYGRALHENHCVTEVMDTRVPQFDASEALSSVSQLLTSDSDQLMAQQFLILRQDKLIGVGHTKDLLARITEHRIKVARHANPLTGLPGNVPIQEELQRLKQQSRPFYLVYFDLSHFKPYNDIYGFCRGDEVICYVASLLAEHQDADCFVGHIGGDDFVMITTDDPTCRVAGILKNFEAEKRSFFQEAHWQAQFISAEDRQGALSLQPLTSLCAGILSPRHTFNATEHELSALSARAKKQAKLTESGLCLLGSTPPQLRQA</sequence>
<dbReference type="SUPFAM" id="SSF54631">
    <property type="entry name" value="CBS-domain pair"/>
    <property type="match status" value="1"/>
</dbReference>
<dbReference type="CDD" id="cd01949">
    <property type="entry name" value="GGDEF"/>
    <property type="match status" value="1"/>
</dbReference>